<dbReference type="PANTHER" id="PTHR11412:SF160">
    <property type="entry name" value="ALPHA-2-MACROGLOBULIN-LIKE PROTEIN 1"/>
    <property type="match status" value="1"/>
</dbReference>
<dbReference type="SMART" id="SM01360">
    <property type="entry name" value="A2M"/>
    <property type="match status" value="1"/>
</dbReference>
<dbReference type="Pfam" id="PF00207">
    <property type="entry name" value="A2M"/>
    <property type="match status" value="1"/>
</dbReference>
<accession>A0ABR3M8R3</accession>
<dbReference type="InterPro" id="IPR001599">
    <property type="entry name" value="Macroglobln_a2"/>
</dbReference>
<dbReference type="Pfam" id="PF17791">
    <property type="entry name" value="MG3"/>
    <property type="match status" value="1"/>
</dbReference>
<dbReference type="EMBL" id="JAYMGO010000015">
    <property type="protein sequence ID" value="KAL1260636.1"/>
    <property type="molecule type" value="Genomic_DNA"/>
</dbReference>
<evidence type="ECO:0000259" key="2">
    <source>
        <dbReference type="SMART" id="SM01359"/>
    </source>
</evidence>
<dbReference type="Pfam" id="PF01835">
    <property type="entry name" value="MG2"/>
    <property type="match status" value="1"/>
</dbReference>
<dbReference type="InterPro" id="IPR041555">
    <property type="entry name" value="MG3"/>
</dbReference>
<dbReference type="InterPro" id="IPR050473">
    <property type="entry name" value="A2M/Complement_sys"/>
</dbReference>
<dbReference type="Gene3D" id="2.60.40.10">
    <property type="entry name" value="Immunoglobulins"/>
    <property type="match status" value="1"/>
</dbReference>
<dbReference type="InterPro" id="IPR002890">
    <property type="entry name" value="MG2"/>
</dbReference>
<reference evidence="4 5" key="1">
    <citation type="submission" date="2023-09" db="EMBL/GenBank/DDBJ databases">
        <authorList>
            <person name="Wang M."/>
        </authorList>
    </citation>
    <scope>NUCLEOTIDE SEQUENCE [LARGE SCALE GENOMIC DNA]</scope>
    <source>
        <strain evidence="4">GT-2023</strain>
        <tissue evidence="4">Liver</tissue>
    </source>
</reference>
<dbReference type="Gene3D" id="2.60.40.1940">
    <property type="match status" value="1"/>
</dbReference>
<proteinExistence type="predicted"/>
<protein>
    <recommendedName>
        <fullName evidence="6">Alpha-2-macroglobulin-like protein 1</fullName>
    </recommendedName>
</protein>
<feature type="signal peptide" evidence="1">
    <location>
        <begin position="1"/>
        <end position="19"/>
    </location>
</feature>
<dbReference type="SMART" id="SM01359">
    <property type="entry name" value="A2M_N_2"/>
    <property type="match status" value="1"/>
</dbReference>
<dbReference type="PANTHER" id="PTHR11412">
    <property type="entry name" value="MACROGLOBULIN / COMPLEMENT"/>
    <property type="match status" value="1"/>
</dbReference>
<sequence>MLLSLLLPLLLLQWSLSSGATDPIYLVTVTSQAVGGSTETLCAQIHEPNEPLSIVVTLRTDNSNLTVLQQGSIKKDFYKCVPFKVPLVTVESVASVDVVIRGNKTFLDKTTKIVINPPQNLYFIQSDKPIYKPGQTIKFRIVSLDSNFLPWNQVFQTVELQDPYSNRIGQWLNQSTRIGILDLSHAMSPEAAQGYYTITAWDDKNQPISHSFEIQEYVLPKYEVNIDFPPYVTVKDKEVTLKVCAKYTYGKPVLGSVNAKVCVRSYDQDYYKPGFSNKLDACKEYSTEKVYKLFELRVTSMCFTGFHHFAALIAVIENFQYLQTDTTGCGSQVINVDKFGLPSGGFFQVNCAMEESGTGITMQGYTSAVFIHDHNGIRFKDILGRYRPGMIFKLKVKNQRGHQLVPVNNTGNSKEITVQVNFKLNKNGLAPAAHVVAWLQLPSGEIIPHNSDIPIPDCLLNVVSVEVYPTALPGEKTSLIIKAKPGSACSLRAIDQSVLLLRPEAKLHAVNGAGIKIPIYADMKAPDVYDIYENMFKNESSVYDVPRLNMSMGLAGLELGFDPEVRSTLKRTQKIRKFFPETWIWDLITMGKSGFVNISKMVPDTITKWAVEAYCTSPAGFGVAPMTYLTAFKPFFVRLTLPYSVIREETFTLKATVFNYLPKCIMVKVTLANSLQFTAQPCKGCTYTQCVCSDKSQTFQWIVTPSELGNVNIKVHAEAVWSQELCGNEAVTLPEKDSIDTVVQSVLVQLPLLRG</sequence>
<keyword evidence="1" id="KW-0732">Signal</keyword>
<dbReference type="InterPro" id="IPR013783">
    <property type="entry name" value="Ig-like_fold"/>
</dbReference>
<evidence type="ECO:0008006" key="6">
    <source>
        <dbReference type="Google" id="ProtNLM"/>
    </source>
</evidence>
<feature type="chain" id="PRO_5046853853" description="Alpha-2-macroglobulin-like protein 1" evidence="1">
    <location>
        <begin position="20"/>
        <end position="755"/>
    </location>
</feature>
<dbReference type="Pfam" id="PF07703">
    <property type="entry name" value="A2M_BRD"/>
    <property type="match status" value="1"/>
</dbReference>
<feature type="domain" description="Alpha-2-macroglobulin" evidence="3">
    <location>
        <begin position="582"/>
        <end position="671"/>
    </location>
</feature>
<comment type="caution">
    <text evidence="4">The sequence shown here is derived from an EMBL/GenBank/DDBJ whole genome shotgun (WGS) entry which is preliminary data.</text>
</comment>
<gene>
    <name evidence="4" type="ORF">QQF64_008463</name>
</gene>
<dbReference type="InterPro" id="IPR011625">
    <property type="entry name" value="A2M_N_BRD"/>
</dbReference>
<evidence type="ECO:0000313" key="4">
    <source>
        <dbReference type="EMBL" id="KAL1260636.1"/>
    </source>
</evidence>
<organism evidence="4 5">
    <name type="scientific">Cirrhinus molitorella</name>
    <name type="common">mud carp</name>
    <dbReference type="NCBI Taxonomy" id="172907"/>
    <lineage>
        <taxon>Eukaryota</taxon>
        <taxon>Metazoa</taxon>
        <taxon>Chordata</taxon>
        <taxon>Craniata</taxon>
        <taxon>Vertebrata</taxon>
        <taxon>Euteleostomi</taxon>
        <taxon>Actinopterygii</taxon>
        <taxon>Neopterygii</taxon>
        <taxon>Teleostei</taxon>
        <taxon>Ostariophysi</taxon>
        <taxon>Cypriniformes</taxon>
        <taxon>Cyprinidae</taxon>
        <taxon>Labeoninae</taxon>
        <taxon>Labeonini</taxon>
        <taxon>Cirrhinus</taxon>
    </lineage>
</organism>
<evidence type="ECO:0000313" key="5">
    <source>
        <dbReference type="Proteomes" id="UP001558613"/>
    </source>
</evidence>
<name>A0ABR3M8R3_9TELE</name>
<dbReference type="SUPFAM" id="SSF81296">
    <property type="entry name" value="E set domains"/>
    <property type="match status" value="1"/>
</dbReference>
<dbReference type="Gene3D" id="2.60.40.1930">
    <property type="match status" value="1"/>
</dbReference>
<feature type="domain" description="Alpha-2-macroglobulin bait region" evidence="2">
    <location>
        <begin position="377"/>
        <end position="501"/>
    </location>
</feature>
<dbReference type="InterPro" id="IPR014756">
    <property type="entry name" value="Ig_E-set"/>
</dbReference>
<evidence type="ECO:0000259" key="3">
    <source>
        <dbReference type="SMART" id="SM01360"/>
    </source>
</evidence>
<dbReference type="Proteomes" id="UP001558613">
    <property type="component" value="Unassembled WGS sequence"/>
</dbReference>
<evidence type="ECO:0000256" key="1">
    <source>
        <dbReference type="SAM" id="SignalP"/>
    </source>
</evidence>
<keyword evidence="5" id="KW-1185">Reference proteome</keyword>
<dbReference type="Gene3D" id="2.20.130.20">
    <property type="match status" value="1"/>
</dbReference>